<keyword evidence="3" id="KW-1185">Reference proteome</keyword>
<comment type="caution">
    <text evidence="2">The sequence shown here is derived from an EMBL/GenBank/DDBJ whole genome shotgun (WGS) entry which is preliminary data.</text>
</comment>
<reference evidence="1 4" key="2">
    <citation type="submission" date="2020-07" db="EMBL/GenBank/DDBJ databases">
        <authorList>
            <person name="Feng H."/>
        </authorList>
    </citation>
    <scope>NUCLEOTIDE SEQUENCE [LARGE SCALE GENOMIC DNA]</scope>
    <source>
        <strain evidence="1">S-12</strain>
        <strain evidence="4">s-12</strain>
    </source>
</reference>
<gene>
    <name evidence="2" type="ORF">G4D64_14045</name>
    <name evidence="1" type="ORF">H1Z61_14320</name>
</gene>
<dbReference type="RefSeq" id="WP_163243002.1">
    <property type="nucleotide sequence ID" value="NZ_CP082780.1"/>
</dbReference>
<proteinExistence type="predicted"/>
<dbReference type="EMBL" id="JAAIWN010000039">
    <property type="protein sequence ID" value="NEY82597.1"/>
    <property type="molecule type" value="Genomic_DNA"/>
</dbReference>
<evidence type="ECO:0000313" key="4">
    <source>
        <dbReference type="Proteomes" id="UP000570010"/>
    </source>
</evidence>
<reference evidence="2 3" key="1">
    <citation type="submission" date="2020-02" db="EMBL/GenBank/DDBJ databases">
        <title>Bacillus aquiflavi sp. nov., isolated from yellow water of strong flavor Chinese baijiu in Yibin region of China.</title>
        <authorList>
            <person name="Xie J."/>
        </authorList>
    </citation>
    <scope>NUCLEOTIDE SEQUENCE [LARGE SCALE GENOMIC DNA]</scope>
    <source>
        <strain evidence="2 3">3H-10</strain>
    </source>
</reference>
<protein>
    <submittedName>
        <fullName evidence="2">Uncharacterized protein</fullName>
    </submittedName>
</protein>
<dbReference type="EMBL" id="JACEIO010000039">
    <property type="protein sequence ID" value="MBA4538278.1"/>
    <property type="molecule type" value="Genomic_DNA"/>
</dbReference>
<dbReference type="Proteomes" id="UP000570010">
    <property type="component" value="Unassembled WGS sequence"/>
</dbReference>
<name>A0A6B3W281_9BACI</name>
<evidence type="ECO:0000313" key="3">
    <source>
        <dbReference type="Proteomes" id="UP000472971"/>
    </source>
</evidence>
<organism evidence="2 3">
    <name type="scientific">Bacillus aquiflavi</name>
    <dbReference type="NCBI Taxonomy" id="2672567"/>
    <lineage>
        <taxon>Bacteria</taxon>
        <taxon>Bacillati</taxon>
        <taxon>Bacillota</taxon>
        <taxon>Bacilli</taxon>
        <taxon>Bacillales</taxon>
        <taxon>Bacillaceae</taxon>
        <taxon>Bacillus</taxon>
    </lineage>
</organism>
<evidence type="ECO:0000313" key="1">
    <source>
        <dbReference type="EMBL" id="MBA4538278.1"/>
    </source>
</evidence>
<dbReference type="AlphaFoldDB" id="A0A6B3W281"/>
<dbReference type="Proteomes" id="UP000472971">
    <property type="component" value="Unassembled WGS sequence"/>
</dbReference>
<evidence type="ECO:0000313" key="2">
    <source>
        <dbReference type="EMBL" id="NEY82597.1"/>
    </source>
</evidence>
<sequence length="93" mass="11054">MNNQKKFPAWHDEMENFIEKHGKYIVLTSRMKNGELKPYLLGPYKTYEDIEKLQTNCNISILKVFEIASKEHEQILEYFSNVENNEVKSNELV</sequence>
<accession>A0A6B3W281</accession>